<sequence>MDQDPKEKKDSTDEKIESSSGPEKLNPYAGLSSFMENVSLTFSNLQRVITENERRLESVVSAMNSMMESTLLLGLESKILVESVDSKDFSSDLEYNSINKIDITIKNNTKFPVLGANLHFEFVLGKPVLQLLKNTNAGDGIFEVVDSSPSSDHRSIDGNSESQELENDKSIAISTPKGIEIPPLGAFKSSFLVGIRKRTRLECVFTLSFPNPGTPSKSLVLKNKFFLYLIYQFFRSFQAQVSEKDEFKVVSNSSPFCVKINTIRNLFRVPHSDSVQPGSICWLSSPSLVIGLRIDKISSSFDSASCSWIHPDTKKDNRRSSLSDSDLLLVLETCSKEILSSL</sequence>
<protein>
    <submittedName>
        <fullName evidence="2">Uncharacterized protein</fullName>
    </submittedName>
</protein>
<comment type="caution">
    <text evidence="2">The sequence shown here is derived from an EMBL/GenBank/DDBJ whole genome shotgun (WGS) entry which is preliminary data.</text>
</comment>
<gene>
    <name evidence="2" type="ORF">BB560_007334</name>
</gene>
<feature type="region of interest" description="Disordered" evidence="1">
    <location>
        <begin position="1"/>
        <end position="27"/>
    </location>
</feature>
<name>A0A2T9XWM8_9FUNG</name>
<accession>A0A2T9XWM8</accession>
<evidence type="ECO:0000313" key="3">
    <source>
        <dbReference type="Proteomes" id="UP000245609"/>
    </source>
</evidence>
<organism evidence="2 3">
    <name type="scientific">Smittium megazygosporum</name>
    <dbReference type="NCBI Taxonomy" id="133381"/>
    <lineage>
        <taxon>Eukaryota</taxon>
        <taxon>Fungi</taxon>
        <taxon>Fungi incertae sedis</taxon>
        <taxon>Zoopagomycota</taxon>
        <taxon>Kickxellomycotina</taxon>
        <taxon>Harpellomycetes</taxon>
        <taxon>Harpellales</taxon>
        <taxon>Legeriomycetaceae</taxon>
        <taxon>Smittium</taxon>
    </lineage>
</organism>
<dbReference type="AlphaFoldDB" id="A0A2T9XWM8"/>
<dbReference type="Proteomes" id="UP000245609">
    <property type="component" value="Unassembled WGS sequence"/>
</dbReference>
<feature type="compositionally biased region" description="Basic and acidic residues" evidence="1">
    <location>
        <begin position="1"/>
        <end position="17"/>
    </location>
</feature>
<evidence type="ECO:0000256" key="1">
    <source>
        <dbReference type="SAM" id="MobiDB-lite"/>
    </source>
</evidence>
<feature type="region of interest" description="Disordered" evidence="1">
    <location>
        <begin position="147"/>
        <end position="167"/>
    </location>
</feature>
<dbReference type="OrthoDB" id="5599039at2759"/>
<evidence type="ECO:0000313" key="2">
    <source>
        <dbReference type="EMBL" id="PVU84496.1"/>
    </source>
</evidence>
<reference evidence="2 3" key="1">
    <citation type="journal article" date="2018" name="MBio">
        <title>Comparative Genomics Reveals the Core Gene Toolbox for the Fungus-Insect Symbiosis.</title>
        <authorList>
            <person name="Wang Y."/>
            <person name="Stata M."/>
            <person name="Wang W."/>
            <person name="Stajich J.E."/>
            <person name="White M.M."/>
            <person name="Moncalvo J.M."/>
        </authorList>
    </citation>
    <scope>NUCLEOTIDE SEQUENCE [LARGE SCALE GENOMIC DNA]</scope>
    <source>
        <strain evidence="2 3">SC-DP-2</strain>
    </source>
</reference>
<dbReference type="EMBL" id="MBFS01003926">
    <property type="protein sequence ID" value="PVU84496.1"/>
    <property type="molecule type" value="Genomic_DNA"/>
</dbReference>
<proteinExistence type="predicted"/>
<keyword evidence="3" id="KW-1185">Reference proteome</keyword>